<comment type="caution">
    <text evidence="7">The sequence shown here is derived from an EMBL/GenBank/DDBJ whole genome shotgun (WGS) entry which is preliminary data.</text>
</comment>
<keyword evidence="8" id="KW-1185">Reference proteome</keyword>
<reference evidence="7 8" key="1">
    <citation type="submission" date="2019-03" db="EMBL/GenBank/DDBJ databases">
        <title>Draft genome sequences of novel Actinobacteria.</title>
        <authorList>
            <person name="Sahin N."/>
            <person name="Ay H."/>
            <person name="Saygin H."/>
        </authorList>
    </citation>
    <scope>NUCLEOTIDE SEQUENCE [LARGE SCALE GENOMIC DNA]</scope>
    <source>
        <strain evidence="7 8">16K309</strain>
    </source>
</reference>
<evidence type="ECO:0000259" key="6">
    <source>
        <dbReference type="Pfam" id="PF14759"/>
    </source>
</evidence>
<feature type="domain" description="FAD/NAD(P)-binding" evidence="5">
    <location>
        <begin position="7"/>
        <end position="303"/>
    </location>
</feature>
<organism evidence="7 8">
    <name type="scientific">Saccharopolyspora terrae</name>
    <dbReference type="NCBI Taxonomy" id="2530384"/>
    <lineage>
        <taxon>Bacteria</taxon>
        <taxon>Bacillati</taxon>
        <taxon>Actinomycetota</taxon>
        <taxon>Actinomycetes</taxon>
        <taxon>Pseudonocardiales</taxon>
        <taxon>Pseudonocardiaceae</taxon>
        <taxon>Saccharopolyspora</taxon>
    </lineage>
</organism>
<dbReference type="GO" id="GO:0016651">
    <property type="term" value="F:oxidoreductase activity, acting on NAD(P)H"/>
    <property type="evidence" value="ECO:0007669"/>
    <property type="project" value="TreeGrafter"/>
</dbReference>
<feature type="domain" description="Reductase C-terminal" evidence="6">
    <location>
        <begin position="323"/>
        <end position="407"/>
    </location>
</feature>
<name>A0A4R4VH02_9PSEU</name>
<protein>
    <submittedName>
        <fullName evidence="7">NAD(P)/FAD-dependent oxidoreductase</fullName>
    </submittedName>
</protein>
<dbReference type="InterPro" id="IPR028202">
    <property type="entry name" value="Reductase_C"/>
</dbReference>
<dbReference type="PRINTS" id="PR00368">
    <property type="entry name" value="FADPNR"/>
</dbReference>
<dbReference type="Gene3D" id="3.30.390.30">
    <property type="match status" value="1"/>
</dbReference>
<comment type="cofactor">
    <cofactor evidence="1">
        <name>FAD</name>
        <dbReference type="ChEBI" id="CHEBI:57692"/>
    </cofactor>
</comment>
<keyword evidence="2" id="KW-0285">Flavoprotein</keyword>
<dbReference type="InterPro" id="IPR050446">
    <property type="entry name" value="FAD-oxidoreductase/Apoptosis"/>
</dbReference>
<evidence type="ECO:0000313" key="7">
    <source>
        <dbReference type="EMBL" id="TDD04919.1"/>
    </source>
</evidence>
<evidence type="ECO:0000256" key="1">
    <source>
        <dbReference type="ARBA" id="ARBA00001974"/>
    </source>
</evidence>
<dbReference type="AlphaFoldDB" id="A0A4R4VH02"/>
<accession>A0A4R4VH02</accession>
<evidence type="ECO:0000256" key="3">
    <source>
        <dbReference type="ARBA" id="ARBA00022827"/>
    </source>
</evidence>
<dbReference type="SUPFAM" id="SSF55424">
    <property type="entry name" value="FAD/NAD-linked reductases, dimerisation (C-terminal) domain"/>
    <property type="match status" value="1"/>
</dbReference>
<keyword evidence="4" id="KW-0560">Oxidoreductase</keyword>
<dbReference type="OrthoDB" id="4475657at2"/>
<dbReference type="InterPro" id="IPR016156">
    <property type="entry name" value="FAD/NAD-linked_Rdtase_dimer_sf"/>
</dbReference>
<gene>
    <name evidence="7" type="ORF">E1181_16830</name>
</gene>
<dbReference type="GO" id="GO:0005737">
    <property type="term" value="C:cytoplasm"/>
    <property type="evidence" value="ECO:0007669"/>
    <property type="project" value="TreeGrafter"/>
</dbReference>
<sequence length="411" mass="44393">MGDSESFVIVGAGMAGAKGAEALRDQGFDGRITLLGDEAHRPYERPPLSKEYLMGSTEFDAAYVHPETWYADNRVDLRLNSSARHIDRSLRQVELADGTRLEFDKLMLATGAHPRSIPVPGHDAEGVLHLRRVGDSDRIKEALAGIEDLVVVGAGWIGLEVAAAARQAGVGVTVVETAELPLLRVLGREVAEVFAAMHREQGVSFRFTTAIDEILAPSGKVTGVRLTDGLEIDAQAVLIAVGADPDVELAAEAKLRVSNGVLVDATLRTGDPNIVAAGDVANAFHPLLGKQIRVEHWNNALNQPAVAASSMLGGDTTYSELPYFFTDQYDLGMEYLGFVEPGEYDEVLFRGDVEAREFIAFWLSEGRVLAGMNVNIWDVTEQIKTLITSGTTIDRQALGDPGVPLNEHIAR</sequence>
<evidence type="ECO:0000256" key="2">
    <source>
        <dbReference type="ARBA" id="ARBA00022630"/>
    </source>
</evidence>
<dbReference type="InterPro" id="IPR023753">
    <property type="entry name" value="FAD/NAD-binding_dom"/>
</dbReference>
<dbReference type="PANTHER" id="PTHR43557">
    <property type="entry name" value="APOPTOSIS-INDUCING FACTOR 1"/>
    <property type="match status" value="1"/>
</dbReference>
<keyword evidence="3" id="KW-0274">FAD</keyword>
<evidence type="ECO:0000313" key="8">
    <source>
        <dbReference type="Proteomes" id="UP000295674"/>
    </source>
</evidence>
<dbReference type="Pfam" id="PF07992">
    <property type="entry name" value="Pyr_redox_2"/>
    <property type="match status" value="1"/>
</dbReference>
<dbReference type="EMBL" id="SMKS01000027">
    <property type="protein sequence ID" value="TDD04919.1"/>
    <property type="molecule type" value="Genomic_DNA"/>
</dbReference>
<dbReference type="PRINTS" id="PR00411">
    <property type="entry name" value="PNDRDTASEI"/>
</dbReference>
<dbReference type="Proteomes" id="UP000295674">
    <property type="component" value="Unassembled WGS sequence"/>
</dbReference>
<dbReference type="Gene3D" id="3.50.50.60">
    <property type="entry name" value="FAD/NAD(P)-binding domain"/>
    <property type="match status" value="2"/>
</dbReference>
<evidence type="ECO:0000256" key="4">
    <source>
        <dbReference type="ARBA" id="ARBA00023002"/>
    </source>
</evidence>
<dbReference type="InterPro" id="IPR036188">
    <property type="entry name" value="FAD/NAD-bd_sf"/>
</dbReference>
<dbReference type="PANTHER" id="PTHR43557:SF2">
    <property type="entry name" value="RIESKE DOMAIN-CONTAINING PROTEIN-RELATED"/>
    <property type="match status" value="1"/>
</dbReference>
<dbReference type="Pfam" id="PF14759">
    <property type="entry name" value="Reductase_C"/>
    <property type="match status" value="1"/>
</dbReference>
<dbReference type="SUPFAM" id="SSF51905">
    <property type="entry name" value="FAD/NAD(P)-binding domain"/>
    <property type="match status" value="2"/>
</dbReference>
<evidence type="ECO:0000259" key="5">
    <source>
        <dbReference type="Pfam" id="PF07992"/>
    </source>
</evidence>
<proteinExistence type="predicted"/>